<dbReference type="PROSITE" id="PS50005">
    <property type="entry name" value="TPR"/>
    <property type="match status" value="1"/>
</dbReference>
<accession>A6G3Q6</accession>
<protein>
    <recommendedName>
        <fullName evidence="5">Tetratricopeptide repeat protein</fullName>
    </recommendedName>
</protein>
<sequence>MAIASLAVLPGCEGELAALFSLAFGTAMGAWMVGRDRQNRALYAAENLRHAIATGQQREIEMSLRKQLALAAAGEAVSVERQWLARAQLGGLLVAEWRLDEAREIYEAEDTGLSSHLQALASFGRHELALLTSTPDQARLEAIHADRDDCLRHVPARHRQLVADAWQALEGLCLVRMGRAREAVPLLEQGLRSLAYNPARVVYLFHLGQAYELSGQRQLAAEQYERATKAFPGTRLASEAKSRRMALVEGQEGGGMFRRMLPETPVGSSALVPAGAAGPTTDEDEDAA</sequence>
<evidence type="ECO:0000256" key="1">
    <source>
        <dbReference type="PROSITE-ProRule" id="PRU00339"/>
    </source>
</evidence>
<name>A6G3Q6_9BACT</name>
<dbReference type="EMBL" id="ABCS01000019">
    <property type="protein sequence ID" value="EDM79443.1"/>
    <property type="molecule type" value="Genomic_DNA"/>
</dbReference>
<evidence type="ECO:0000256" key="2">
    <source>
        <dbReference type="SAM" id="MobiDB-lite"/>
    </source>
</evidence>
<proteinExistence type="predicted"/>
<keyword evidence="1" id="KW-0802">TPR repeat</keyword>
<dbReference type="InterPro" id="IPR019734">
    <property type="entry name" value="TPR_rpt"/>
</dbReference>
<dbReference type="SUPFAM" id="SSF48452">
    <property type="entry name" value="TPR-like"/>
    <property type="match status" value="1"/>
</dbReference>
<dbReference type="STRING" id="391625.PPSIR1_34992"/>
<dbReference type="Gene3D" id="1.25.40.10">
    <property type="entry name" value="Tetratricopeptide repeat domain"/>
    <property type="match status" value="1"/>
</dbReference>
<reference evidence="3 4" key="1">
    <citation type="submission" date="2007-06" db="EMBL/GenBank/DDBJ databases">
        <authorList>
            <person name="Shimkets L."/>
            <person name="Ferriera S."/>
            <person name="Johnson J."/>
            <person name="Kravitz S."/>
            <person name="Beeson K."/>
            <person name="Sutton G."/>
            <person name="Rogers Y.-H."/>
            <person name="Friedman R."/>
            <person name="Frazier M."/>
            <person name="Venter J.C."/>
        </authorList>
    </citation>
    <scope>NUCLEOTIDE SEQUENCE [LARGE SCALE GENOMIC DNA]</scope>
    <source>
        <strain evidence="3 4">SIR-1</strain>
    </source>
</reference>
<comment type="caution">
    <text evidence="3">The sequence shown here is derived from an EMBL/GenBank/DDBJ whole genome shotgun (WGS) entry which is preliminary data.</text>
</comment>
<evidence type="ECO:0000313" key="3">
    <source>
        <dbReference type="EMBL" id="EDM79443.1"/>
    </source>
</evidence>
<dbReference type="Proteomes" id="UP000005801">
    <property type="component" value="Unassembled WGS sequence"/>
</dbReference>
<dbReference type="AlphaFoldDB" id="A6G3Q6"/>
<evidence type="ECO:0000313" key="4">
    <source>
        <dbReference type="Proteomes" id="UP000005801"/>
    </source>
</evidence>
<dbReference type="InterPro" id="IPR011990">
    <property type="entry name" value="TPR-like_helical_dom_sf"/>
</dbReference>
<feature type="region of interest" description="Disordered" evidence="2">
    <location>
        <begin position="268"/>
        <end position="288"/>
    </location>
</feature>
<gene>
    <name evidence="3" type="ORF">PPSIR1_34992</name>
</gene>
<evidence type="ECO:0008006" key="5">
    <source>
        <dbReference type="Google" id="ProtNLM"/>
    </source>
</evidence>
<keyword evidence="4" id="KW-1185">Reference proteome</keyword>
<feature type="repeat" description="TPR" evidence="1">
    <location>
        <begin position="201"/>
        <end position="234"/>
    </location>
</feature>
<organism evidence="3 4">
    <name type="scientific">Plesiocystis pacifica SIR-1</name>
    <dbReference type="NCBI Taxonomy" id="391625"/>
    <lineage>
        <taxon>Bacteria</taxon>
        <taxon>Pseudomonadati</taxon>
        <taxon>Myxococcota</taxon>
        <taxon>Polyangia</taxon>
        <taxon>Nannocystales</taxon>
        <taxon>Nannocystaceae</taxon>
        <taxon>Plesiocystis</taxon>
    </lineage>
</organism>